<sequence>MRIIVKYEEIDGDVWDDFCEMFGLSPYCLNEGADPDTEQEMTKLQASMLGIL</sequence>
<dbReference type="AlphaFoldDB" id="A0A0F9EUI4"/>
<accession>A0A0F9EUI4</accession>
<reference evidence="1" key="1">
    <citation type="journal article" date="2015" name="Nature">
        <title>Complex archaea that bridge the gap between prokaryotes and eukaryotes.</title>
        <authorList>
            <person name="Spang A."/>
            <person name="Saw J.H."/>
            <person name="Jorgensen S.L."/>
            <person name="Zaremba-Niedzwiedzka K."/>
            <person name="Martijn J."/>
            <person name="Lind A.E."/>
            <person name="van Eijk R."/>
            <person name="Schleper C."/>
            <person name="Guy L."/>
            <person name="Ettema T.J."/>
        </authorList>
    </citation>
    <scope>NUCLEOTIDE SEQUENCE</scope>
</reference>
<comment type="caution">
    <text evidence="1">The sequence shown here is derived from an EMBL/GenBank/DDBJ whole genome shotgun (WGS) entry which is preliminary data.</text>
</comment>
<organism evidence="1">
    <name type="scientific">marine sediment metagenome</name>
    <dbReference type="NCBI Taxonomy" id="412755"/>
    <lineage>
        <taxon>unclassified sequences</taxon>
        <taxon>metagenomes</taxon>
        <taxon>ecological metagenomes</taxon>
    </lineage>
</organism>
<gene>
    <name evidence="1" type="ORF">LCGC14_2032260</name>
</gene>
<proteinExistence type="predicted"/>
<dbReference type="EMBL" id="LAZR01023674">
    <property type="protein sequence ID" value="KKL77699.1"/>
    <property type="molecule type" value="Genomic_DNA"/>
</dbReference>
<name>A0A0F9EUI4_9ZZZZ</name>
<protein>
    <submittedName>
        <fullName evidence="1">Uncharacterized protein</fullName>
    </submittedName>
</protein>
<evidence type="ECO:0000313" key="1">
    <source>
        <dbReference type="EMBL" id="KKL77699.1"/>
    </source>
</evidence>